<keyword evidence="10" id="KW-0378">Hydrolase</keyword>
<keyword evidence="7" id="KW-0964">Secreted</keyword>
<keyword evidence="9" id="KW-0479">Metal-binding</keyword>
<evidence type="ECO:0000313" key="17">
    <source>
        <dbReference type="Proteomes" id="UP000463951"/>
    </source>
</evidence>
<dbReference type="Gene3D" id="3.40.390.10">
    <property type="entry name" value="Collagenase (Catalytic Domain)"/>
    <property type="match status" value="1"/>
</dbReference>
<evidence type="ECO:0000256" key="10">
    <source>
        <dbReference type="ARBA" id="ARBA00022801"/>
    </source>
</evidence>
<name>A0A499UML8_9ACTN</name>
<keyword evidence="13" id="KW-1015">Disulfide bond</keyword>
<proteinExistence type="inferred from homology"/>
<keyword evidence="11" id="KW-0862">Zinc</keyword>
<protein>
    <recommendedName>
        <fullName evidence="6">Extracellular small neutral protease</fullName>
        <ecNumber evidence="5">3.4.24.77</ecNumber>
    </recommendedName>
    <alternativeName>
        <fullName evidence="14">Snapalysin</fullName>
    </alternativeName>
</protein>
<evidence type="ECO:0000256" key="6">
    <source>
        <dbReference type="ARBA" id="ARBA00019129"/>
    </source>
</evidence>
<evidence type="ECO:0000256" key="14">
    <source>
        <dbReference type="ARBA" id="ARBA00029927"/>
    </source>
</evidence>
<dbReference type="GO" id="GO:0005576">
    <property type="term" value="C:extracellular region"/>
    <property type="evidence" value="ECO:0007669"/>
    <property type="project" value="UniProtKB-SubCell"/>
</dbReference>
<feature type="region of interest" description="Disordered" evidence="15">
    <location>
        <begin position="1"/>
        <end position="31"/>
    </location>
</feature>
<dbReference type="GO" id="GO:0008270">
    <property type="term" value="F:zinc ion binding"/>
    <property type="evidence" value="ECO:0007669"/>
    <property type="project" value="InterPro"/>
</dbReference>
<evidence type="ECO:0000256" key="15">
    <source>
        <dbReference type="SAM" id="MobiDB-lite"/>
    </source>
</evidence>
<comment type="catalytic activity">
    <reaction evidence="1">
        <text>Hydrolyzes proteins with a preference for Tyr or Phe in the P1' position. Has no action on amino-acid p-nitroanilides.</text>
        <dbReference type="EC" id="3.4.24.77"/>
    </reaction>
</comment>
<dbReference type="AlphaFoldDB" id="A0A499UML8"/>
<gene>
    <name evidence="16" type="ORF">SSPO_037560</name>
</gene>
<evidence type="ECO:0000256" key="13">
    <source>
        <dbReference type="ARBA" id="ARBA00023157"/>
    </source>
</evidence>
<evidence type="ECO:0000313" key="16">
    <source>
        <dbReference type="EMBL" id="BBJ41038.1"/>
    </source>
</evidence>
<evidence type="ECO:0000256" key="8">
    <source>
        <dbReference type="ARBA" id="ARBA00022670"/>
    </source>
</evidence>
<evidence type="ECO:0000256" key="12">
    <source>
        <dbReference type="ARBA" id="ARBA00023049"/>
    </source>
</evidence>
<comment type="subcellular location">
    <subcellularLocation>
        <location evidence="3">Secreted</location>
    </subcellularLocation>
</comment>
<evidence type="ECO:0000256" key="7">
    <source>
        <dbReference type="ARBA" id="ARBA00022525"/>
    </source>
</evidence>
<reference evidence="16 17" key="1">
    <citation type="journal article" date="2020" name="Int. J. Syst. Evol. Microbiol.">
        <title>Reclassification of Streptomyces castelarensis and Streptomyces sporoclivatus as later heterotypic synonyms of Streptomyces antimycoticus.</title>
        <authorList>
            <person name="Komaki H."/>
            <person name="Tamura T."/>
        </authorList>
    </citation>
    <scope>NUCLEOTIDE SEQUENCE [LARGE SCALE GENOMIC DNA]</scope>
    <source>
        <strain evidence="16 17">NBRC 100767</strain>
    </source>
</reference>
<dbReference type="Pfam" id="PF02031">
    <property type="entry name" value="Peptidase_M7"/>
    <property type="match status" value="1"/>
</dbReference>
<dbReference type="EMBL" id="AP019620">
    <property type="protein sequence ID" value="BBJ41038.1"/>
    <property type="molecule type" value="Genomic_DNA"/>
</dbReference>
<dbReference type="InterPro" id="IPR024079">
    <property type="entry name" value="MetalloPept_cat_dom_sf"/>
</dbReference>
<organism evidence="16 17">
    <name type="scientific">Streptomyces antimycoticus</name>
    <dbReference type="NCBI Taxonomy" id="68175"/>
    <lineage>
        <taxon>Bacteria</taxon>
        <taxon>Bacillati</taxon>
        <taxon>Actinomycetota</taxon>
        <taxon>Actinomycetes</taxon>
        <taxon>Kitasatosporales</taxon>
        <taxon>Streptomycetaceae</taxon>
        <taxon>Streptomyces</taxon>
        <taxon>Streptomyces violaceusniger group</taxon>
    </lineage>
</organism>
<dbReference type="PRINTS" id="PR00787">
    <property type="entry name" value="NEUTRALPTASE"/>
</dbReference>
<evidence type="ECO:0000256" key="5">
    <source>
        <dbReference type="ARBA" id="ARBA00012325"/>
    </source>
</evidence>
<evidence type="ECO:0000256" key="1">
    <source>
        <dbReference type="ARBA" id="ARBA00000612"/>
    </source>
</evidence>
<comment type="similarity">
    <text evidence="4">Belongs to the peptidase M7 family.</text>
</comment>
<dbReference type="GO" id="GO:0006508">
    <property type="term" value="P:proteolysis"/>
    <property type="evidence" value="ECO:0007669"/>
    <property type="project" value="UniProtKB-KW"/>
</dbReference>
<keyword evidence="8" id="KW-0645">Protease</keyword>
<evidence type="ECO:0000256" key="3">
    <source>
        <dbReference type="ARBA" id="ARBA00004613"/>
    </source>
</evidence>
<evidence type="ECO:0000256" key="9">
    <source>
        <dbReference type="ARBA" id="ARBA00022723"/>
    </source>
</evidence>
<keyword evidence="12" id="KW-0482">Metalloprotease</keyword>
<dbReference type="EC" id="3.4.24.77" evidence="5"/>
<comment type="cofactor">
    <cofactor evidence="2">
        <name>Zn(2+)</name>
        <dbReference type="ChEBI" id="CHEBI:29105"/>
    </cofactor>
</comment>
<dbReference type="GO" id="GO:0004222">
    <property type="term" value="F:metalloendopeptidase activity"/>
    <property type="evidence" value="ECO:0007669"/>
    <property type="project" value="InterPro"/>
</dbReference>
<evidence type="ECO:0000256" key="4">
    <source>
        <dbReference type="ARBA" id="ARBA00006571"/>
    </source>
</evidence>
<evidence type="ECO:0000256" key="2">
    <source>
        <dbReference type="ARBA" id="ARBA00001947"/>
    </source>
</evidence>
<dbReference type="InterPro" id="IPR000013">
    <property type="entry name" value="Peptidase_M7"/>
</dbReference>
<dbReference type="Proteomes" id="UP000463951">
    <property type="component" value="Chromosome"/>
</dbReference>
<accession>A0A499UML8</accession>
<evidence type="ECO:0000256" key="11">
    <source>
        <dbReference type="ARBA" id="ARBA00022833"/>
    </source>
</evidence>
<sequence>MLGLPDHYEGPCSELMSGGGPGPSCTNSQPDQAEISRVNQLWANGLAKLEKQLAKSH</sequence>